<dbReference type="Proteomes" id="UP000255168">
    <property type="component" value="Plasmid II"/>
</dbReference>
<dbReference type="EMBL" id="LT984807">
    <property type="protein sequence ID" value="SPD60366.1"/>
    <property type="molecule type" value="Genomic_DNA"/>
</dbReference>
<accession>A0A375HTM9</accession>
<gene>
    <name evidence="1" type="ORF">CBM2607_MP21018</name>
</gene>
<dbReference type="AlphaFoldDB" id="A0A375HTM9"/>
<name>A0A375HTM9_9BURK</name>
<geneLocation type="plasmid" evidence="2">
    <name>ii</name>
</geneLocation>
<evidence type="ECO:0000313" key="2">
    <source>
        <dbReference type="Proteomes" id="UP000255168"/>
    </source>
</evidence>
<evidence type="ECO:0000313" key="1">
    <source>
        <dbReference type="EMBL" id="SPD60366.1"/>
    </source>
</evidence>
<organism evidence="1 2">
    <name type="scientific">Cupriavidus neocaledonicus</name>
    <dbReference type="NCBI Taxonomy" id="1040979"/>
    <lineage>
        <taxon>Bacteria</taxon>
        <taxon>Pseudomonadati</taxon>
        <taxon>Pseudomonadota</taxon>
        <taxon>Betaproteobacteria</taxon>
        <taxon>Burkholderiales</taxon>
        <taxon>Burkholderiaceae</taxon>
        <taxon>Cupriavidus</taxon>
    </lineage>
</organism>
<reference evidence="1 2" key="1">
    <citation type="submission" date="2018-01" db="EMBL/GenBank/DDBJ databases">
        <authorList>
            <person name="Clerissi C."/>
        </authorList>
    </citation>
    <scope>NUCLEOTIDE SEQUENCE [LARGE SCALE GENOMIC DNA]</scope>
    <source>
        <strain evidence="1">Cupriavidus taiwanensis STM 6160</strain>
        <plasmid evidence="2">ii</plasmid>
    </source>
</reference>
<keyword evidence="1" id="KW-0614">Plasmid</keyword>
<protein>
    <submittedName>
        <fullName evidence="1">Uncharacterized protein</fullName>
    </submittedName>
</protein>
<sequence>MGNRPRAHGNVRPRQPCAGAGDCAWRRRGVGRALVRRLAPARQPLDTLLPMRHAGRQPTNRPGVRRCKSVPPCAYVRQPTDARLAVMDEHTSLPVLCRYQCG</sequence>
<proteinExistence type="predicted"/>